<dbReference type="Gene3D" id="2.170.8.10">
    <property type="entry name" value="Phosphoenolpyruvate Carboxykinase, domain 2"/>
    <property type="match status" value="1"/>
</dbReference>
<comment type="subcellular location">
    <subcellularLocation>
        <location evidence="10">Cytoplasm</location>
    </subcellularLocation>
</comment>
<feature type="binding site" evidence="10">
    <location>
        <position position="199"/>
    </location>
    <ligand>
        <name>substrate</name>
    </ligand>
</feature>
<protein>
    <recommendedName>
        <fullName evidence="3 10">Phosphoenolpyruvate carboxykinase (ATP)</fullName>
        <shortName evidence="10">PCK</shortName>
        <shortName evidence="10">PEP carboxykinase</shortName>
        <shortName evidence="10">PEPCK</shortName>
        <ecNumber evidence="3 10">4.1.1.49</ecNumber>
    </recommendedName>
</protein>
<feature type="binding site" evidence="10">
    <location>
        <position position="255"/>
    </location>
    <ligand>
        <name>Mn(2+)</name>
        <dbReference type="ChEBI" id="CHEBI:29035"/>
    </ligand>
</feature>
<comment type="caution">
    <text evidence="11">The sequence shown here is derived from an EMBL/GenBank/DDBJ whole genome shotgun (WGS) entry which is preliminary data.</text>
</comment>
<dbReference type="Gene3D" id="3.40.449.10">
    <property type="entry name" value="Phosphoenolpyruvate Carboxykinase, domain 1"/>
    <property type="match status" value="1"/>
</dbReference>
<evidence type="ECO:0000313" key="11">
    <source>
        <dbReference type="EMBL" id="CCF82353.1"/>
    </source>
</evidence>
<comment type="pathway">
    <text evidence="1 10">Carbohydrate biosynthesis; gluconeogenesis.</text>
</comment>
<dbReference type="NCBIfam" id="TIGR00224">
    <property type="entry name" value="pckA"/>
    <property type="match status" value="1"/>
</dbReference>
<dbReference type="RefSeq" id="WP_008474475.1">
    <property type="nucleotide sequence ID" value="NZ_CAGS01000006.1"/>
</dbReference>
<keyword evidence="12" id="KW-1185">Reference proteome</keyword>
<feature type="binding site" evidence="10">
    <location>
        <position position="199"/>
    </location>
    <ligand>
        <name>ATP</name>
        <dbReference type="ChEBI" id="CHEBI:30616"/>
    </ligand>
</feature>
<keyword evidence="11" id="KW-0418">Kinase</keyword>
<feature type="binding site" evidence="10">
    <location>
        <position position="193"/>
    </location>
    <ligand>
        <name>substrate</name>
    </ligand>
</feature>
<keyword evidence="10" id="KW-0464">Manganese</keyword>
<feature type="binding site" evidence="10">
    <location>
        <position position="283"/>
    </location>
    <ligand>
        <name>ATP</name>
        <dbReference type="ChEBI" id="CHEBI:30616"/>
    </ligand>
</feature>
<dbReference type="GO" id="GO:0005524">
    <property type="term" value="F:ATP binding"/>
    <property type="evidence" value="ECO:0007669"/>
    <property type="project" value="UniProtKB-UniRule"/>
</dbReference>
<evidence type="ECO:0000256" key="5">
    <source>
        <dbReference type="ARBA" id="ARBA00022741"/>
    </source>
</evidence>
<evidence type="ECO:0000256" key="7">
    <source>
        <dbReference type="ARBA" id="ARBA00022840"/>
    </source>
</evidence>
<dbReference type="Pfam" id="PF01293">
    <property type="entry name" value="PEPCK_ATP"/>
    <property type="match status" value="1"/>
</dbReference>
<dbReference type="PIRSF" id="PIRSF006294">
    <property type="entry name" value="PEP_crbxkin"/>
    <property type="match status" value="1"/>
</dbReference>
<keyword evidence="8 10" id="KW-0456">Lyase</keyword>
<feature type="binding site" evidence="10">
    <location>
        <position position="59"/>
    </location>
    <ligand>
        <name>substrate</name>
    </ligand>
</feature>
<dbReference type="GO" id="GO:0004612">
    <property type="term" value="F:phosphoenolpyruvate carboxykinase (ATP) activity"/>
    <property type="evidence" value="ECO:0007669"/>
    <property type="project" value="UniProtKB-UniRule"/>
</dbReference>
<accession>I4ECE1</accession>
<keyword evidence="11" id="KW-0670">Pyruvate</keyword>
<feature type="binding site" evidence="10">
    <location>
        <position position="199"/>
    </location>
    <ligand>
        <name>Mn(2+)</name>
        <dbReference type="ChEBI" id="CHEBI:29035"/>
    </ligand>
</feature>
<feature type="binding site" evidence="10">
    <location>
        <begin position="440"/>
        <end position="441"/>
    </location>
    <ligand>
        <name>ATP</name>
        <dbReference type="ChEBI" id="CHEBI:30616"/>
    </ligand>
</feature>
<keyword evidence="5 10" id="KW-0547">Nucleotide-binding</keyword>
<evidence type="ECO:0000256" key="4">
    <source>
        <dbReference type="ARBA" id="ARBA00022432"/>
    </source>
</evidence>
<gene>
    <name evidence="10 11" type="primary">pckA</name>
    <name evidence="11" type="ORF">NITHO_1030007</name>
</gene>
<organism evidence="11 12">
    <name type="scientific">Nitrolancea hollandica Lb</name>
    <dbReference type="NCBI Taxonomy" id="1129897"/>
    <lineage>
        <taxon>Bacteria</taxon>
        <taxon>Pseudomonadati</taxon>
        <taxon>Thermomicrobiota</taxon>
        <taxon>Thermomicrobia</taxon>
        <taxon>Sphaerobacterales</taxon>
        <taxon>Sphaerobacterineae</taxon>
        <taxon>Sphaerobacteraceae</taxon>
        <taxon>Nitrolancea</taxon>
    </lineage>
</organism>
<dbReference type="AlphaFoldDB" id="I4ECE1"/>
<keyword evidence="10" id="KW-0963">Cytoplasm</keyword>
<evidence type="ECO:0000313" key="12">
    <source>
        <dbReference type="Proteomes" id="UP000004221"/>
    </source>
</evidence>
<feature type="binding site" evidence="10">
    <location>
        <position position="218"/>
    </location>
    <ligand>
        <name>Mn(2+)</name>
        <dbReference type="ChEBI" id="CHEBI:29035"/>
    </ligand>
</feature>
<feature type="binding site" evidence="10">
    <location>
        <position position="446"/>
    </location>
    <ligand>
        <name>ATP</name>
        <dbReference type="ChEBI" id="CHEBI:30616"/>
    </ligand>
</feature>
<name>I4ECE1_9BACT</name>
<evidence type="ECO:0000256" key="1">
    <source>
        <dbReference type="ARBA" id="ARBA00004742"/>
    </source>
</evidence>
<keyword evidence="10" id="KW-0479">Metal-binding</keyword>
<dbReference type="PANTHER" id="PTHR30031">
    <property type="entry name" value="PHOSPHOENOLPYRUVATE CARBOXYKINASE ATP"/>
    <property type="match status" value="1"/>
</dbReference>
<dbReference type="EMBL" id="CAGS01000006">
    <property type="protein sequence ID" value="CCF82353.1"/>
    <property type="molecule type" value="Genomic_DNA"/>
</dbReference>
<comment type="catalytic activity">
    <reaction evidence="9 10">
        <text>oxaloacetate + ATP = phosphoenolpyruvate + ADP + CO2</text>
        <dbReference type="Rhea" id="RHEA:18617"/>
        <dbReference type="ChEBI" id="CHEBI:16452"/>
        <dbReference type="ChEBI" id="CHEBI:16526"/>
        <dbReference type="ChEBI" id="CHEBI:30616"/>
        <dbReference type="ChEBI" id="CHEBI:58702"/>
        <dbReference type="ChEBI" id="CHEBI:456216"/>
        <dbReference type="EC" id="4.1.1.49"/>
    </reaction>
</comment>
<dbReference type="PROSITE" id="PS00532">
    <property type="entry name" value="PEPCK_ATP"/>
    <property type="match status" value="1"/>
</dbReference>
<evidence type="ECO:0000256" key="6">
    <source>
        <dbReference type="ARBA" id="ARBA00022793"/>
    </source>
</evidence>
<feature type="binding site" evidence="10">
    <location>
        <begin position="234"/>
        <end position="242"/>
    </location>
    <ligand>
        <name>ATP</name>
        <dbReference type="ChEBI" id="CHEBI:30616"/>
    </ligand>
</feature>
<keyword evidence="7 10" id="KW-0067">ATP-binding</keyword>
<proteinExistence type="inferred from homology"/>
<dbReference type="SUPFAM" id="SSF53795">
    <property type="entry name" value="PEP carboxykinase-like"/>
    <property type="match status" value="1"/>
</dbReference>
<dbReference type="Proteomes" id="UP000004221">
    <property type="component" value="Unassembled WGS sequence"/>
</dbReference>
<dbReference type="GO" id="GO:0016301">
    <property type="term" value="F:kinase activity"/>
    <property type="evidence" value="ECO:0007669"/>
    <property type="project" value="UniProtKB-KW"/>
</dbReference>
<dbReference type="Gene3D" id="3.90.228.20">
    <property type="match status" value="1"/>
</dbReference>
<evidence type="ECO:0000256" key="9">
    <source>
        <dbReference type="ARBA" id="ARBA00047371"/>
    </source>
</evidence>
<keyword evidence="11" id="KW-0808">Transferase</keyword>
<keyword evidence="4 10" id="KW-0312">Gluconeogenesis</keyword>
<evidence type="ECO:0000256" key="10">
    <source>
        <dbReference type="HAMAP-Rule" id="MF_00453"/>
    </source>
</evidence>
<sequence length="531" mass="59110">MTQHMVDSQGLENLGLDDVAPDHWNAVTPVLYEHAVRRKEGLVSHLGPLVVRTGKRTGRSPRDKFVVREPGSEDRIWWEGNRAFDPDQFDRLHQKVLDYLSGREIFVQDCYAGADRHHRRSVRFITELAWHNLFVRNLFIHQPLRQMLAGEPDFTVIAVPHFHADPTVDGTHSEAFVIIHLGKRTILIGGTEYAGEMKKAMFSVMNYLLPREGVLSMHCSANVGRRGDTALFFGLSGTGKTTLSADPHRQLIGDDEHGWGDHGIFNIEGGCYAKVIGLSRKAEPEIFETTRRFGTILENVQIDAETRRIDLHDAHWTENTRAAYPLSQIPNSVAGGTGGHPRTVIFLTADAFGVLPPVSRLTREQAMYHFLSGYTAKVAGTEVGIKEPKATFSTCFASPFLMLPPNAYAELLGERVEKHEAEVWLINTGWTGGPYGVGHRVPIAFTRHMIDAVLGGTFDAIPSAPDPVFGTLVPNRCPGVPDELLQPRSTWQNPDAYDQQARELAQMFQSNFHQFAGMVTPEVRAAAPVMK</sequence>
<dbReference type="UniPathway" id="UPA00138"/>
<dbReference type="GO" id="GO:0046872">
    <property type="term" value="F:metal ion binding"/>
    <property type="evidence" value="ECO:0007669"/>
    <property type="project" value="UniProtKB-KW"/>
</dbReference>
<dbReference type="GO" id="GO:0006094">
    <property type="term" value="P:gluconeogenesis"/>
    <property type="evidence" value="ECO:0007669"/>
    <property type="project" value="UniProtKB-UniRule"/>
</dbReference>
<dbReference type="CDD" id="cd00484">
    <property type="entry name" value="PEPCK_ATP"/>
    <property type="match status" value="1"/>
</dbReference>
<feature type="binding site" evidence="10">
    <location>
        <position position="321"/>
    </location>
    <ligand>
        <name>substrate</name>
    </ligand>
</feature>
<reference evidence="11 12" key="1">
    <citation type="journal article" date="2012" name="ISME J.">
        <title>Nitrification expanded: discovery, physiology and genomics of a nitrite-oxidizing bacterium from the phylum Chloroflexi.</title>
        <authorList>
            <person name="Sorokin D.Y."/>
            <person name="Lucker S."/>
            <person name="Vejmelkova D."/>
            <person name="Kostrikina N.A."/>
            <person name="Kleerebezem R."/>
            <person name="Rijpstra W.I."/>
            <person name="Damste J.S."/>
            <person name="Le Paslier D."/>
            <person name="Muyzer G."/>
            <person name="Wagner M."/>
            <person name="van Loosdrecht M.C."/>
            <person name="Daims H."/>
        </authorList>
    </citation>
    <scope>NUCLEOTIDE SEQUENCE [LARGE SCALE GENOMIC DNA]</scope>
    <source>
        <strain evidence="12">none</strain>
    </source>
</reference>
<evidence type="ECO:0000256" key="3">
    <source>
        <dbReference type="ARBA" id="ARBA00012363"/>
    </source>
</evidence>
<dbReference type="NCBIfam" id="NF006820">
    <property type="entry name" value="PRK09344.1-2"/>
    <property type="match status" value="1"/>
</dbReference>
<dbReference type="InterPro" id="IPR008210">
    <property type="entry name" value="PEP_carboxykinase_N"/>
</dbReference>
<comment type="cofactor">
    <cofactor evidence="10">
        <name>Mn(2+)</name>
        <dbReference type="ChEBI" id="CHEBI:29035"/>
    </cofactor>
    <text evidence="10">Binds 1 Mn(2+) ion per subunit.</text>
</comment>
<feature type="binding site" evidence="10">
    <location>
        <position position="321"/>
    </location>
    <ligand>
        <name>ATP</name>
        <dbReference type="ChEBI" id="CHEBI:30616"/>
    </ligand>
</feature>
<dbReference type="OrthoDB" id="9806325at2"/>
<dbReference type="GO" id="GO:0005829">
    <property type="term" value="C:cytosol"/>
    <property type="evidence" value="ECO:0007669"/>
    <property type="project" value="TreeGrafter"/>
</dbReference>
<dbReference type="NCBIfam" id="NF006821">
    <property type="entry name" value="PRK09344.1-3"/>
    <property type="match status" value="1"/>
</dbReference>
<feature type="binding site" evidence="10">
    <location>
        <position position="218"/>
    </location>
    <ligand>
        <name>ATP</name>
        <dbReference type="ChEBI" id="CHEBI:30616"/>
    </ligand>
</feature>
<dbReference type="InterPro" id="IPR001272">
    <property type="entry name" value="PEP_carboxykinase_ATP"/>
</dbReference>
<evidence type="ECO:0000256" key="8">
    <source>
        <dbReference type="ARBA" id="ARBA00023239"/>
    </source>
</evidence>
<keyword evidence="6 10" id="KW-0210">Decarboxylase</keyword>
<dbReference type="SUPFAM" id="SSF68923">
    <property type="entry name" value="PEP carboxykinase N-terminal domain"/>
    <property type="match status" value="1"/>
</dbReference>
<dbReference type="HAMAP" id="MF_00453">
    <property type="entry name" value="PEPCK_ATP"/>
    <property type="match status" value="1"/>
</dbReference>
<evidence type="ECO:0000256" key="2">
    <source>
        <dbReference type="ARBA" id="ARBA00006052"/>
    </source>
</evidence>
<dbReference type="InterPro" id="IPR013035">
    <property type="entry name" value="PEP_carboxykinase_C"/>
</dbReference>
<dbReference type="EC" id="4.1.1.49" evidence="3 10"/>
<comment type="function">
    <text evidence="10">Involved in the gluconeogenesis. Catalyzes the conversion of oxaloacetate (OAA) to phosphoenolpyruvate (PEP) through direct phosphoryl transfer between the nucleoside triphosphate and OAA.</text>
</comment>
<comment type="similarity">
    <text evidence="2 10">Belongs to the phosphoenolpyruvate carboxykinase (ATP) family.</text>
</comment>
<dbReference type="InterPro" id="IPR015994">
    <property type="entry name" value="PEPCK_ATP_CS"/>
</dbReference>
<dbReference type="PANTHER" id="PTHR30031:SF0">
    <property type="entry name" value="PHOSPHOENOLPYRUVATE CARBOXYKINASE (ATP)"/>
    <property type="match status" value="1"/>
</dbReference>